<dbReference type="Proteomes" id="UP000192328">
    <property type="component" value="Unassembled WGS sequence"/>
</dbReference>
<evidence type="ECO:0000313" key="1">
    <source>
        <dbReference type="EMBL" id="SMC59256.1"/>
    </source>
</evidence>
<sequence length="412" mass="46420">MMNKRMIKSKLRCLRRILLLCLCAVMLTGSALAEDVADISGEGFDCMYYKCTLPDGRVILTGWKGTVGNYMDSRARILCLNPDMTVSWDYIDPSEGCCSFTWTALLKDGTLGVVFENSPYQTCEERKLVFFTLDGKPAGKEISLTVSNAMVNKVSASCIWQFDYLEGVGKVEELLDWEGNAILRYGKEDSIPFDGMEWMFEEEDGLVFAGRERGNNGCAKILKMDFQGSMLWENVLPLTATEAEDSSILDCIRMEDGSYVALVGEFGRVAKDGVSDYANYRLVKFSPGGRILWTNSEAFDRYPGKWFGSLVWYNGRLVTEMDKWTTGSDRDFHAKLLWMDEDGNWLGTTEVNKTPEDFPRIAKEKKPSTLGITSLIPTSGGLWALIDYEAEKSTHLKQMDTKDDYLVKVPEL</sequence>
<evidence type="ECO:0000313" key="2">
    <source>
        <dbReference type="Proteomes" id="UP000192328"/>
    </source>
</evidence>
<accession>A0AC61PLA7</accession>
<name>A0AC61PLA7_9FIRM</name>
<proteinExistence type="predicted"/>
<protein>
    <submittedName>
        <fullName evidence="1">Uncharacterized protein</fullName>
    </submittedName>
</protein>
<comment type="caution">
    <text evidence="1">The sequence shown here is derived from an EMBL/GenBank/DDBJ whole genome shotgun (WGS) entry which is preliminary data.</text>
</comment>
<organism evidence="1 2">
    <name type="scientific">Aristaeella lactis</name>
    <dbReference type="NCBI Taxonomy" id="3046383"/>
    <lineage>
        <taxon>Bacteria</taxon>
        <taxon>Bacillati</taxon>
        <taxon>Bacillota</taxon>
        <taxon>Clostridia</taxon>
        <taxon>Eubacteriales</taxon>
        <taxon>Aristaeellaceae</taxon>
        <taxon>Aristaeella</taxon>
    </lineage>
</organism>
<dbReference type="EMBL" id="FWXZ01000002">
    <property type="protein sequence ID" value="SMC59256.1"/>
    <property type="molecule type" value="Genomic_DNA"/>
</dbReference>
<reference evidence="1" key="1">
    <citation type="submission" date="2017-04" db="EMBL/GenBank/DDBJ databases">
        <authorList>
            <person name="Varghese N."/>
            <person name="Submissions S."/>
        </authorList>
    </citation>
    <scope>NUCLEOTIDE SEQUENCE</scope>
    <source>
        <strain evidence="1">WTE2008</strain>
    </source>
</reference>
<gene>
    <name evidence="1" type="ORF">SAMN06297397_1613</name>
</gene>
<keyword evidence="2" id="KW-1185">Reference proteome</keyword>